<dbReference type="Gene3D" id="3.40.309.10">
    <property type="entry name" value="Aldehyde Dehydrogenase, Chain A, domain 2"/>
    <property type="match status" value="1"/>
</dbReference>
<evidence type="ECO:0000256" key="1">
    <source>
        <dbReference type="ARBA" id="ARBA00023002"/>
    </source>
</evidence>
<dbReference type="Pfam" id="PF00171">
    <property type="entry name" value="Aldedh"/>
    <property type="match status" value="1"/>
</dbReference>
<evidence type="ECO:0000259" key="2">
    <source>
        <dbReference type="Pfam" id="PF00171"/>
    </source>
</evidence>
<dbReference type="InterPro" id="IPR016163">
    <property type="entry name" value="Ald_DH_C"/>
</dbReference>
<keyword evidence="4" id="KW-1185">Reference proteome</keyword>
<reference evidence="3 4" key="1">
    <citation type="journal article" date="2015" name="Antonie Van Leeuwenhoek">
        <title>Prauserella endophytica sp. nov., an endophytic actinobacterium isolated from Tamarix taklamakanensis.</title>
        <authorList>
            <person name="Liu J.M."/>
            <person name="Habden X."/>
            <person name="Guo L."/>
            <person name="Tuo L."/>
            <person name="Jiang Z.K."/>
            <person name="Liu S.W."/>
            <person name="Liu X.F."/>
            <person name="Chen L."/>
            <person name="Li R.F."/>
            <person name="Zhang Y.Q."/>
            <person name="Sun C.H."/>
        </authorList>
    </citation>
    <scope>NUCLEOTIDE SEQUENCE [LARGE SCALE GENOMIC DNA]</scope>
    <source>
        <strain evidence="3 4">CGMCC 4.7182</strain>
    </source>
</reference>
<evidence type="ECO:0000313" key="4">
    <source>
        <dbReference type="Proteomes" id="UP000309992"/>
    </source>
</evidence>
<proteinExistence type="predicted"/>
<gene>
    <name evidence="3" type="ORF">FCN18_34815</name>
</gene>
<protein>
    <submittedName>
        <fullName evidence="3">Aldehyde dehydrogenase family protein</fullName>
    </submittedName>
</protein>
<feature type="domain" description="Aldehyde dehydrogenase" evidence="2">
    <location>
        <begin position="20"/>
        <end position="440"/>
    </location>
</feature>
<dbReference type="InterPro" id="IPR016161">
    <property type="entry name" value="Ald_DH/histidinol_DH"/>
</dbReference>
<sequence length="506" mass="52423">MSAVVSLDPRTGAVRQLLGEEASPNDVSATAGAAAAAAPELQRLGRTGRASMLRLMAEGLEADAAGIVEVADAETALGAPRLRGELGRTTYQLRLFADALDEGSYVEATIEHPRETALGPQPDLRRMLVPLGPVAVFGSSNFPLAFSVGGGDTASALAAGCPVVVKAHPSHPATSERTYAVLAKAASAAGAPDGAIGLVHGHHAGAILVQRGEITAVAFTGSQRGGRALLDLVNARPDPIPFYGELGSVNPLVVSPGAARTRAAGIGTGLAQALTQGAGQFCTKPGLAFVPDGEDGDRLCAELAHRLSELAEPLVVANQGIRDAYFDQVAALSRHHDVACLVDAVRPGGAGFAVAPHVLSVGTTQLDQSLLEEVFGPYGLIVRYGTEDDLLAALRLLEPALAGAVHSEADEVEFTRAAFTALAERAGRILWNSYPPGMAVTWATQHGAGWPAATAPHTSVGVTAVRRFLRPVCWQDVPPELLPEELREDNVAGIPRRVDGKLSVGY</sequence>
<comment type="caution">
    <text evidence="3">The sequence shown here is derived from an EMBL/GenBank/DDBJ whole genome shotgun (WGS) entry which is preliminary data.</text>
</comment>
<dbReference type="EMBL" id="SWMS01000034">
    <property type="protein sequence ID" value="TKG60815.1"/>
    <property type="molecule type" value="Genomic_DNA"/>
</dbReference>
<dbReference type="InterPro" id="IPR050740">
    <property type="entry name" value="Aldehyde_DH_Superfamily"/>
</dbReference>
<keyword evidence="1" id="KW-0560">Oxidoreductase</keyword>
<organism evidence="3 4">
    <name type="scientific">Prauserella endophytica</name>
    <dbReference type="NCBI Taxonomy" id="1592324"/>
    <lineage>
        <taxon>Bacteria</taxon>
        <taxon>Bacillati</taxon>
        <taxon>Actinomycetota</taxon>
        <taxon>Actinomycetes</taxon>
        <taxon>Pseudonocardiales</taxon>
        <taxon>Pseudonocardiaceae</taxon>
        <taxon>Prauserella</taxon>
        <taxon>Prauserella coralliicola group</taxon>
    </lineage>
</organism>
<dbReference type="Gene3D" id="3.40.605.10">
    <property type="entry name" value="Aldehyde Dehydrogenase, Chain A, domain 1"/>
    <property type="match status" value="1"/>
</dbReference>
<dbReference type="SUPFAM" id="SSF53720">
    <property type="entry name" value="ALDH-like"/>
    <property type="match status" value="1"/>
</dbReference>
<name>A0ABY2RUA1_9PSEU</name>
<evidence type="ECO:0000313" key="3">
    <source>
        <dbReference type="EMBL" id="TKG60815.1"/>
    </source>
</evidence>
<dbReference type="PANTHER" id="PTHR43353:SF3">
    <property type="entry name" value="ALDEHYDE DEHYDROGENASE-RELATED"/>
    <property type="match status" value="1"/>
</dbReference>
<dbReference type="InterPro" id="IPR016162">
    <property type="entry name" value="Ald_DH_N"/>
</dbReference>
<accession>A0ABY2RUA1</accession>
<dbReference type="PANTHER" id="PTHR43353">
    <property type="entry name" value="SUCCINATE-SEMIALDEHYDE DEHYDROGENASE, MITOCHONDRIAL"/>
    <property type="match status" value="1"/>
</dbReference>
<dbReference type="RefSeq" id="WP_137097196.1">
    <property type="nucleotide sequence ID" value="NZ_SWMS01000034.1"/>
</dbReference>
<dbReference type="InterPro" id="IPR015590">
    <property type="entry name" value="Aldehyde_DH_dom"/>
</dbReference>
<dbReference type="Proteomes" id="UP000309992">
    <property type="component" value="Unassembled WGS sequence"/>
</dbReference>